<evidence type="ECO:0000256" key="3">
    <source>
        <dbReference type="ARBA" id="ARBA00006958"/>
    </source>
</evidence>
<dbReference type="GO" id="GO:0016787">
    <property type="term" value="F:hydrolase activity"/>
    <property type="evidence" value="ECO:0007669"/>
    <property type="project" value="UniProtKB-KW"/>
</dbReference>
<evidence type="ECO:0000256" key="5">
    <source>
        <dbReference type="ARBA" id="ARBA00022723"/>
    </source>
</evidence>
<dbReference type="GO" id="GO:0004518">
    <property type="term" value="F:nuclease activity"/>
    <property type="evidence" value="ECO:0007669"/>
    <property type="project" value="UniProtKB-KW"/>
</dbReference>
<dbReference type="GO" id="GO:0046872">
    <property type="term" value="F:metal ion binding"/>
    <property type="evidence" value="ECO:0007669"/>
    <property type="project" value="UniProtKB-KW"/>
</dbReference>
<dbReference type="EMBL" id="JAFIRN010000005">
    <property type="protein sequence ID" value="KAG5848697.1"/>
    <property type="molecule type" value="Genomic_DNA"/>
</dbReference>
<organism evidence="9 10">
    <name type="scientific">Anguilla anguilla</name>
    <name type="common">European freshwater eel</name>
    <name type="synonym">Muraena anguilla</name>
    <dbReference type="NCBI Taxonomy" id="7936"/>
    <lineage>
        <taxon>Eukaryota</taxon>
        <taxon>Metazoa</taxon>
        <taxon>Chordata</taxon>
        <taxon>Craniata</taxon>
        <taxon>Vertebrata</taxon>
        <taxon>Euteleostomi</taxon>
        <taxon>Actinopterygii</taxon>
        <taxon>Neopterygii</taxon>
        <taxon>Teleostei</taxon>
        <taxon>Anguilliformes</taxon>
        <taxon>Anguillidae</taxon>
        <taxon>Anguilla</taxon>
    </lineage>
</organism>
<evidence type="ECO:0000256" key="7">
    <source>
        <dbReference type="ARBA" id="ARBA00023242"/>
    </source>
</evidence>
<sequence>MEAKALDVPDDAVLPAADHLGQMPYCMVGDATFPLKTHLMRPYPGHNLPKQRRVFSYRLSRARMVVENAFGILTSRWRILLRRMNQLPEKVDVLVMAACILHSFLLTPSENLRWLEESEERQIHLESIRNMGGNRGSRDACTVRDKYCRFSTPLREVCPGRTEWYEYVLYCEVQCAKAFVLLYVCYVYGL</sequence>
<keyword evidence="4" id="KW-0540">Nuclease</keyword>
<evidence type="ECO:0000313" key="10">
    <source>
        <dbReference type="Proteomes" id="UP001044222"/>
    </source>
</evidence>
<evidence type="ECO:0000256" key="6">
    <source>
        <dbReference type="ARBA" id="ARBA00022801"/>
    </source>
</evidence>
<evidence type="ECO:0000259" key="8">
    <source>
        <dbReference type="Pfam" id="PF13359"/>
    </source>
</evidence>
<evidence type="ECO:0000256" key="1">
    <source>
        <dbReference type="ARBA" id="ARBA00001968"/>
    </source>
</evidence>
<evidence type="ECO:0000256" key="4">
    <source>
        <dbReference type="ARBA" id="ARBA00022722"/>
    </source>
</evidence>
<gene>
    <name evidence="9" type="ORF">ANANG_G00101960</name>
</gene>
<dbReference type="InterPro" id="IPR045249">
    <property type="entry name" value="HARBI1-like"/>
</dbReference>
<dbReference type="PANTHER" id="PTHR22930">
    <property type="match status" value="1"/>
</dbReference>
<reference evidence="9" key="1">
    <citation type="submission" date="2021-01" db="EMBL/GenBank/DDBJ databases">
        <title>A chromosome-scale assembly of European eel, Anguilla anguilla.</title>
        <authorList>
            <person name="Henkel C."/>
            <person name="Jong-Raadsen S.A."/>
            <person name="Dufour S."/>
            <person name="Weltzien F.-A."/>
            <person name="Palstra A.P."/>
            <person name="Pelster B."/>
            <person name="Spaink H.P."/>
            <person name="Van Den Thillart G.E."/>
            <person name="Jansen H."/>
            <person name="Zahm M."/>
            <person name="Klopp C."/>
            <person name="Cedric C."/>
            <person name="Louis A."/>
            <person name="Berthelot C."/>
            <person name="Parey E."/>
            <person name="Roest Crollius H."/>
            <person name="Montfort J."/>
            <person name="Robinson-Rechavi M."/>
            <person name="Bucao C."/>
            <person name="Bouchez O."/>
            <person name="Gislard M."/>
            <person name="Lluch J."/>
            <person name="Milhes M."/>
            <person name="Lampietro C."/>
            <person name="Lopez Roques C."/>
            <person name="Donnadieu C."/>
            <person name="Braasch I."/>
            <person name="Desvignes T."/>
            <person name="Postlethwait J."/>
            <person name="Bobe J."/>
            <person name="Guiguen Y."/>
            <person name="Dirks R."/>
        </authorList>
    </citation>
    <scope>NUCLEOTIDE SEQUENCE</scope>
    <source>
        <strain evidence="9">Tag_6206</strain>
        <tissue evidence="9">Liver</tissue>
    </source>
</reference>
<comment type="cofactor">
    <cofactor evidence="1">
        <name>a divalent metal cation</name>
        <dbReference type="ChEBI" id="CHEBI:60240"/>
    </cofactor>
</comment>
<dbReference type="AlphaFoldDB" id="A0A9D3S3B7"/>
<proteinExistence type="inferred from homology"/>
<dbReference type="Proteomes" id="UP001044222">
    <property type="component" value="Unassembled WGS sequence"/>
</dbReference>
<keyword evidence="10" id="KW-1185">Reference proteome</keyword>
<evidence type="ECO:0000256" key="2">
    <source>
        <dbReference type="ARBA" id="ARBA00004123"/>
    </source>
</evidence>
<dbReference type="InterPro" id="IPR027806">
    <property type="entry name" value="HARBI1_dom"/>
</dbReference>
<dbReference type="GO" id="GO:0005634">
    <property type="term" value="C:nucleus"/>
    <property type="evidence" value="ECO:0007669"/>
    <property type="project" value="UniProtKB-SubCell"/>
</dbReference>
<keyword evidence="7" id="KW-0539">Nucleus</keyword>
<dbReference type="PANTHER" id="PTHR22930:SF269">
    <property type="entry name" value="NUCLEASE HARBI1-LIKE PROTEIN"/>
    <property type="match status" value="1"/>
</dbReference>
<keyword evidence="6" id="KW-0378">Hydrolase</keyword>
<name>A0A9D3S3B7_ANGAN</name>
<comment type="subcellular location">
    <subcellularLocation>
        <location evidence="2">Nucleus</location>
    </subcellularLocation>
</comment>
<comment type="similarity">
    <text evidence="3">Belongs to the HARBI1 family.</text>
</comment>
<feature type="domain" description="DDE Tnp4" evidence="8">
    <location>
        <begin position="25"/>
        <end position="102"/>
    </location>
</feature>
<comment type="caution">
    <text evidence="9">The sequence shown here is derived from an EMBL/GenBank/DDBJ whole genome shotgun (WGS) entry which is preliminary data.</text>
</comment>
<evidence type="ECO:0000313" key="9">
    <source>
        <dbReference type="EMBL" id="KAG5848697.1"/>
    </source>
</evidence>
<dbReference type="Pfam" id="PF13359">
    <property type="entry name" value="DDE_Tnp_4"/>
    <property type="match status" value="1"/>
</dbReference>
<protein>
    <recommendedName>
        <fullName evidence="8">DDE Tnp4 domain-containing protein</fullName>
    </recommendedName>
</protein>
<accession>A0A9D3S3B7</accession>
<keyword evidence="5" id="KW-0479">Metal-binding</keyword>